<keyword evidence="3" id="KW-1185">Reference proteome</keyword>
<accession>A0A9X9XCE3</accession>
<proteinExistence type="predicted"/>
<reference evidence="2" key="2">
    <citation type="journal article" date="2021" name="Syst. Appl. Microbiol.">
        <title>Roseomonas hellenica sp. nov., isolated from roots of wild-growing Alkanna tinctoria.</title>
        <authorList>
            <person name="Rat A."/>
            <person name="Naranjo H.D."/>
            <person name="Lebbe L."/>
            <person name="Cnockaert M."/>
            <person name="Krigas N."/>
            <person name="Grigoriadou K."/>
            <person name="Maloupa E."/>
            <person name="Willems A."/>
        </authorList>
    </citation>
    <scope>NUCLEOTIDE SEQUENCE</scope>
    <source>
        <strain evidence="2">LMG 31228</strain>
    </source>
</reference>
<protein>
    <submittedName>
        <fullName evidence="2">Uncharacterized protein</fullName>
    </submittedName>
</protein>
<comment type="caution">
    <text evidence="2">The sequence shown here is derived from an EMBL/GenBank/DDBJ whole genome shotgun (WGS) entry which is preliminary data.</text>
</comment>
<feature type="signal peptide" evidence="1">
    <location>
        <begin position="1"/>
        <end position="24"/>
    </location>
</feature>
<gene>
    <name evidence="2" type="ORF">GXW74_12860</name>
</gene>
<dbReference type="EMBL" id="JAAEDL010000011">
    <property type="protein sequence ID" value="MBR0681379.1"/>
    <property type="molecule type" value="Genomic_DNA"/>
</dbReference>
<name>A0A9X9XCE3_9PROT</name>
<evidence type="ECO:0000313" key="2">
    <source>
        <dbReference type="EMBL" id="MBR0681379.1"/>
    </source>
</evidence>
<dbReference type="RefSeq" id="WP_211846910.1">
    <property type="nucleotide sequence ID" value="NZ_JAAEDL010000011.1"/>
</dbReference>
<dbReference type="AlphaFoldDB" id="A0A9X9XCE3"/>
<keyword evidence="1" id="KW-0732">Signal</keyword>
<reference evidence="2" key="1">
    <citation type="submission" date="2020-01" db="EMBL/GenBank/DDBJ databases">
        <authorList>
            <person name="Rat A."/>
        </authorList>
    </citation>
    <scope>NUCLEOTIDE SEQUENCE</scope>
    <source>
        <strain evidence="2">LMG 31228</strain>
    </source>
</reference>
<organism evidence="2 3">
    <name type="scientific">Neoroseomonas eburnea</name>
    <dbReference type="NCBI Taxonomy" id="1346889"/>
    <lineage>
        <taxon>Bacteria</taxon>
        <taxon>Pseudomonadati</taxon>
        <taxon>Pseudomonadota</taxon>
        <taxon>Alphaproteobacteria</taxon>
        <taxon>Acetobacterales</taxon>
        <taxon>Acetobacteraceae</taxon>
        <taxon>Neoroseomonas</taxon>
    </lineage>
</organism>
<feature type="chain" id="PRO_5040920066" evidence="1">
    <location>
        <begin position="25"/>
        <end position="61"/>
    </location>
</feature>
<dbReference type="Proteomes" id="UP001138709">
    <property type="component" value="Unassembled WGS sequence"/>
</dbReference>
<evidence type="ECO:0000256" key="1">
    <source>
        <dbReference type="SAM" id="SignalP"/>
    </source>
</evidence>
<sequence>MTRLRRRLMIAAGLAMPFARPTLAQGTPAMRGRAPSRFAPHVREEIDLREPAVRALGIRAE</sequence>
<evidence type="ECO:0000313" key="3">
    <source>
        <dbReference type="Proteomes" id="UP001138709"/>
    </source>
</evidence>